<dbReference type="Proteomes" id="UP000679247">
    <property type="component" value="Chromosome"/>
</dbReference>
<dbReference type="SUPFAM" id="SSF55469">
    <property type="entry name" value="FMN-dependent nitroreductase-like"/>
    <property type="match status" value="1"/>
</dbReference>
<keyword evidence="6" id="KW-0560">Oxidoreductase</keyword>
<evidence type="ECO:0000259" key="8">
    <source>
        <dbReference type="Pfam" id="PF00881"/>
    </source>
</evidence>
<sequence length="225" mass="25717">MQHKPSIRKEDILNAFQFRHACKEFDPAQKITEEDFAFILETARLSPSSFGFEPWKFVVLQNEQIREKLRAVSWGAQKTLPTASHFVLILSRVKQSLTPESDYIQHIMKDVHQMPPEVVNAIGGAYSNFIENEFKLNAFDELFFQWASRQSYIALGNMMTAAAMIGVDSCPIEGFDKGKAEVILKEEGILTDDFGLSCFVAFGYRAQDPHRPKSRQQAEDIIHWV</sequence>
<keyword evidence="10" id="KW-1185">Reference proteome</keyword>
<dbReference type="InterPro" id="IPR050627">
    <property type="entry name" value="Nitroreductase/BluB"/>
</dbReference>
<dbReference type="RefSeq" id="WP_214476920.1">
    <property type="nucleotide sequence ID" value="NZ_CP071709.1"/>
</dbReference>
<comment type="cofactor">
    <cofactor evidence="1">
        <name>FMN</name>
        <dbReference type="ChEBI" id="CHEBI:58210"/>
    </cofactor>
</comment>
<dbReference type="CDD" id="cd02149">
    <property type="entry name" value="NfsB-like"/>
    <property type="match status" value="1"/>
</dbReference>
<evidence type="ECO:0000256" key="6">
    <source>
        <dbReference type="ARBA" id="ARBA00023002"/>
    </source>
</evidence>
<keyword evidence="5" id="KW-0521">NADP</keyword>
<dbReference type="InterPro" id="IPR000415">
    <property type="entry name" value="Nitroreductase-like"/>
</dbReference>
<evidence type="ECO:0000256" key="7">
    <source>
        <dbReference type="ARBA" id="ARBA00023027"/>
    </source>
</evidence>
<accession>A0ABX8FCG5</accession>
<proteinExistence type="inferred from homology"/>
<reference evidence="9 10" key="1">
    <citation type="submission" date="2021-03" db="EMBL/GenBank/DDBJ databases">
        <title>The first data on the complete genome of the tetrodotoxin-producing bacterium.</title>
        <authorList>
            <person name="Melnikova D.I."/>
            <person name="Nijland R."/>
            <person name="Magarlamov T.Y."/>
        </authorList>
    </citation>
    <scope>NUCLEOTIDE SEQUENCE [LARGE SCALE GENOMIC DNA]</scope>
    <source>
        <strain evidence="9 10">1839</strain>
    </source>
</reference>
<evidence type="ECO:0000256" key="3">
    <source>
        <dbReference type="ARBA" id="ARBA00022630"/>
    </source>
</evidence>
<evidence type="ECO:0000256" key="5">
    <source>
        <dbReference type="ARBA" id="ARBA00022857"/>
    </source>
</evidence>
<dbReference type="Gene3D" id="3.40.109.10">
    <property type="entry name" value="NADH Oxidase"/>
    <property type="match status" value="1"/>
</dbReference>
<feature type="domain" description="Nitroreductase" evidence="8">
    <location>
        <begin position="18"/>
        <end position="204"/>
    </location>
</feature>
<evidence type="ECO:0000256" key="2">
    <source>
        <dbReference type="ARBA" id="ARBA00007118"/>
    </source>
</evidence>
<evidence type="ECO:0000256" key="1">
    <source>
        <dbReference type="ARBA" id="ARBA00001917"/>
    </source>
</evidence>
<dbReference type="Pfam" id="PF00881">
    <property type="entry name" value="Nitroreductase"/>
    <property type="match status" value="1"/>
</dbReference>
<keyword evidence="4" id="KW-0288">FMN</keyword>
<keyword evidence="3" id="KW-0285">Flavoprotein</keyword>
<evidence type="ECO:0000313" key="10">
    <source>
        <dbReference type="Proteomes" id="UP000679247"/>
    </source>
</evidence>
<gene>
    <name evidence="9" type="ORF">J1899_00945</name>
</gene>
<keyword evidence="7" id="KW-0520">NAD</keyword>
<name>A0ABX8FCG5_9BACI</name>
<dbReference type="InterPro" id="IPR029479">
    <property type="entry name" value="Nitroreductase"/>
</dbReference>
<dbReference type="EMBL" id="CP071709">
    <property type="protein sequence ID" value="QVY61749.1"/>
    <property type="molecule type" value="Genomic_DNA"/>
</dbReference>
<comment type="similarity">
    <text evidence="2">Belongs to the nitroreductase family.</text>
</comment>
<evidence type="ECO:0000313" key="9">
    <source>
        <dbReference type="EMBL" id="QVY61749.1"/>
    </source>
</evidence>
<protein>
    <submittedName>
        <fullName evidence="9">NAD(P)H-dependent oxidoreductase</fullName>
    </submittedName>
</protein>
<evidence type="ECO:0000256" key="4">
    <source>
        <dbReference type="ARBA" id="ARBA00022643"/>
    </source>
</evidence>
<dbReference type="PANTHER" id="PTHR23026:SF125">
    <property type="entry name" value="OXYGEN-INSENSITIVE NAD(P)H NITROREDUCTASE"/>
    <property type="match status" value="1"/>
</dbReference>
<dbReference type="InterPro" id="IPR033878">
    <property type="entry name" value="NfsB-like"/>
</dbReference>
<dbReference type="PANTHER" id="PTHR23026">
    <property type="entry name" value="NADPH NITROREDUCTASE"/>
    <property type="match status" value="1"/>
</dbReference>
<organism evidence="9 10">
    <name type="scientific">Cytobacillus gottheilii</name>
    <dbReference type="NCBI Taxonomy" id="859144"/>
    <lineage>
        <taxon>Bacteria</taxon>
        <taxon>Bacillati</taxon>
        <taxon>Bacillota</taxon>
        <taxon>Bacilli</taxon>
        <taxon>Bacillales</taxon>
        <taxon>Bacillaceae</taxon>
        <taxon>Cytobacillus</taxon>
    </lineage>
</organism>